<evidence type="ECO:0000256" key="2">
    <source>
        <dbReference type="ARBA" id="ARBA00022654"/>
    </source>
</evidence>
<dbReference type="EMBL" id="JXKM01000001">
    <property type="protein sequence ID" value="OJG37326.1"/>
    <property type="molecule type" value="Genomic_DNA"/>
</dbReference>
<dbReference type="SMART" id="SM00793">
    <property type="entry name" value="AgrB"/>
    <property type="match status" value="1"/>
</dbReference>
<keyword evidence="2" id="KW-0673">Quorum sensing</keyword>
<keyword evidence="6 8" id="KW-1133">Transmembrane helix</keyword>
<dbReference type="Pfam" id="PF04647">
    <property type="entry name" value="AgrB"/>
    <property type="match status" value="1"/>
</dbReference>
<feature type="transmembrane region" description="Helical" evidence="8">
    <location>
        <begin position="101"/>
        <end position="119"/>
    </location>
</feature>
<keyword evidence="1" id="KW-1003">Cell membrane</keyword>
<evidence type="ECO:0000313" key="10">
    <source>
        <dbReference type="Proteomes" id="UP000183700"/>
    </source>
</evidence>
<name>A0A1L8SZ99_9ENTE</name>
<keyword evidence="10" id="KW-1185">Reference proteome</keyword>
<dbReference type="OrthoDB" id="2666767at2"/>
<dbReference type="GO" id="GO:0009372">
    <property type="term" value="P:quorum sensing"/>
    <property type="evidence" value="ECO:0007669"/>
    <property type="project" value="UniProtKB-KW"/>
</dbReference>
<dbReference type="GO" id="GO:0006508">
    <property type="term" value="P:proteolysis"/>
    <property type="evidence" value="ECO:0007669"/>
    <property type="project" value="UniProtKB-KW"/>
</dbReference>
<keyword evidence="3" id="KW-0645">Protease</keyword>
<evidence type="ECO:0000256" key="5">
    <source>
        <dbReference type="ARBA" id="ARBA00022801"/>
    </source>
</evidence>
<keyword evidence="5" id="KW-0378">Hydrolase</keyword>
<proteinExistence type="predicted"/>
<keyword evidence="7 8" id="KW-0472">Membrane</keyword>
<dbReference type="GO" id="GO:0016020">
    <property type="term" value="C:membrane"/>
    <property type="evidence" value="ECO:0007669"/>
    <property type="project" value="InterPro"/>
</dbReference>
<dbReference type="InterPro" id="IPR006741">
    <property type="entry name" value="AgrB"/>
</dbReference>
<evidence type="ECO:0000256" key="7">
    <source>
        <dbReference type="ARBA" id="ARBA00023136"/>
    </source>
</evidence>
<comment type="caution">
    <text evidence="9">The sequence shown here is derived from an EMBL/GenBank/DDBJ whole genome shotgun (WGS) entry which is preliminary data.</text>
</comment>
<sequence>MQKFTRIIANTLVKEKIIDLDEVDIYIYGLETLFQYLFIAFLILTLGTINHFLLETILFTICFLTLRRYAGGLHLKNDHFCILFSLLLIQLMIILVKSDAVSINILEFLACVSYIYIYLSNPVDNKNKPFDNEELVYFKNKLKLSLYKYLFVFLFCVIFQFKLLIIMLSWSIVINALSLSLGKFFRNRKSKLFL</sequence>
<dbReference type="GO" id="GO:0008233">
    <property type="term" value="F:peptidase activity"/>
    <property type="evidence" value="ECO:0007669"/>
    <property type="project" value="UniProtKB-KW"/>
</dbReference>
<dbReference type="RefSeq" id="WP_071860823.1">
    <property type="nucleotide sequence ID" value="NZ_JBHLVS010000018.1"/>
</dbReference>
<evidence type="ECO:0000256" key="3">
    <source>
        <dbReference type="ARBA" id="ARBA00022670"/>
    </source>
</evidence>
<feature type="transmembrane region" description="Helical" evidence="8">
    <location>
        <begin position="78"/>
        <end position="95"/>
    </location>
</feature>
<evidence type="ECO:0008006" key="11">
    <source>
        <dbReference type="Google" id="ProtNLM"/>
    </source>
</evidence>
<dbReference type="STRING" id="319970.RV00_GL000283"/>
<organism evidence="9 10">
    <name type="scientific">Enterococcus devriesei</name>
    <dbReference type="NCBI Taxonomy" id="319970"/>
    <lineage>
        <taxon>Bacteria</taxon>
        <taxon>Bacillati</taxon>
        <taxon>Bacillota</taxon>
        <taxon>Bacilli</taxon>
        <taxon>Lactobacillales</taxon>
        <taxon>Enterococcaceae</taxon>
        <taxon>Enterococcus</taxon>
    </lineage>
</organism>
<accession>A0A1L8SZ99</accession>
<keyword evidence="4 8" id="KW-0812">Transmembrane</keyword>
<evidence type="ECO:0000256" key="8">
    <source>
        <dbReference type="SAM" id="Phobius"/>
    </source>
</evidence>
<protein>
    <recommendedName>
        <fullName evidence="11">Accessory gene regulator B</fullName>
    </recommendedName>
</protein>
<feature type="transmembrane region" description="Helical" evidence="8">
    <location>
        <begin position="36"/>
        <end position="66"/>
    </location>
</feature>
<gene>
    <name evidence="9" type="ORF">RV00_GL000283</name>
</gene>
<evidence type="ECO:0000256" key="1">
    <source>
        <dbReference type="ARBA" id="ARBA00022475"/>
    </source>
</evidence>
<evidence type="ECO:0000256" key="6">
    <source>
        <dbReference type="ARBA" id="ARBA00022989"/>
    </source>
</evidence>
<evidence type="ECO:0000313" key="9">
    <source>
        <dbReference type="EMBL" id="OJG37326.1"/>
    </source>
</evidence>
<dbReference type="Proteomes" id="UP000183700">
    <property type="component" value="Unassembled WGS sequence"/>
</dbReference>
<feature type="transmembrane region" description="Helical" evidence="8">
    <location>
        <begin position="149"/>
        <end position="173"/>
    </location>
</feature>
<dbReference type="AlphaFoldDB" id="A0A1L8SZ99"/>
<reference evidence="9 10" key="1">
    <citation type="submission" date="2014-12" db="EMBL/GenBank/DDBJ databases">
        <title>Draft genome sequences of 29 type strains of Enterococci.</title>
        <authorList>
            <person name="Zhong Z."/>
            <person name="Sun Z."/>
            <person name="Liu W."/>
            <person name="Zhang W."/>
            <person name="Zhang H."/>
        </authorList>
    </citation>
    <scope>NUCLEOTIDE SEQUENCE [LARGE SCALE GENOMIC DNA]</scope>
    <source>
        <strain evidence="9 10">DSM 22802</strain>
    </source>
</reference>
<evidence type="ECO:0000256" key="4">
    <source>
        <dbReference type="ARBA" id="ARBA00022692"/>
    </source>
</evidence>